<evidence type="ECO:0000313" key="1">
    <source>
        <dbReference type="EMBL" id="SCF42804.1"/>
    </source>
</evidence>
<dbReference type="Proteomes" id="UP000183585">
    <property type="component" value="Unassembled WGS sequence"/>
</dbReference>
<name>A0A1C5ACQ4_9ACTN</name>
<keyword evidence="2" id="KW-1185">Reference proteome</keyword>
<proteinExistence type="predicted"/>
<sequence>MSNDPHRVPSTKILASLRDLGLNPVDPDTLHSVTINHRGVEVVRARLNEDGHPYSIGGNQIATETVLIAVDHDT</sequence>
<dbReference type="RefSeq" id="WP_141723946.1">
    <property type="nucleotide sequence ID" value="NZ_FMCT01000012.1"/>
</dbReference>
<reference evidence="2" key="1">
    <citation type="submission" date="2016-06" db="EMBL/GenBank/DDBJ databases">
        <authorList>
            <person name="Varghese N."/>
            <person name="Submissions Spin"/>
        </authorList>
    </citation>
    <scope>NUCLEOTIDE SEQUENCE [LARGE SCALE GENOMIC DNA]</scope>
    <source>
        <strain evidence="2">DSM 43168</strain>
    </source>
</reference>
<dbReference type="EMBL" id="FMCT01000012">
    <property type="protein sequence ID" value="SCF42804.1"/>
    <property type="molecule type" value="Genomic_DNA"/>
</dbReference>
<gene>
    <name evidence="1" type="ORF">GA0070563_112133</name>
</gene>
<dbReference type="AlphaFoldDB" id="A0A1C5ACQ4"/>
<evidence type="ECO:0000313" key="2">
    <source>
        <dbReference type="Proteomes" id="UP000183585"/>
    </source>
</evidence>
<accession>A0A1C5ACQ4</accession>
<organism evidence="1 2">
    <name type="scientific">Micromonospora carbonacea</name>
    <dbReference type="NCBI Taxonomy" id="47853"/>
    <lineage>
        <taxon>Bacteria</taxon>
        <taxon>Bacillati</taxon>
        <taxon>Actinomycetota</taxon>
        <taxon>Actinomycetes</taxon>
        <taxon>Micromonosporales</taxon>
        <taxon>Micromonosporaceae</taxon>
        <taxon>Micromonospora</taxon>
    </lineage>
</organism>
<protein>
    <submittedName>
        <fullName evidence="1">Uncharacterized protein</fullName>
    </submittedName>
</protein>